<evidence type="ECO:0000313" key="4">
    <source>
        <dbReference type="Proteomes" id="UP000030185"/>
    </source>
</evidence>
<gene>
    <name evidence="3" type="ORF">MYP_4015</name>
</gene>
<keyword evidence="4" id="KW-1185">Reference proteome</keyword>
<dbReference type="Gene3D" id="1.20.144.10">
    <property type="entry name" value="Phosphatidic acid phosphatase type 2/haloperoxidase"/>
    <property type="match status" value="1"/>
</dbReference>
<dbReference type="AlphaFoldDB" id="A0A098LIM1"/>
<feature type="transmembrane region" description="Helical" evidence="1">
    <location>
        <begin position="171"/>
        <end position="189"/>
    </location>
</feature>
<dbReference type="RefSeq" id="WP_197060134.1">
    <property type="nucleotide sequence ID" value="NZ_BBLT01000009.1"/>
</dbReference>
<dbReference type="CDD" id="cd03394">
    <property type="entry name" value="PAP2_like_5"/>
    <property type="match status" value="1"/>
</dbReference>
<organism evidence="3 4">
    <name type="scientific">Sporocytophaga myxococcoides</name>
    <dbReference type="NCBI Taxonomy" id="153721"/>
    <lineage>
        <taxon>Bacteria</taxon>
        <taxon>Pseudomonadati</taxon>
        <taxon>Bacteroidota</taxon>
        <taxon>Cytophagia</taxon>
        <taxon>Cytophagales</taxon>
        <taxon>Cytophagaceae</taxon>
        <taxon>Sporocytophaga</taxon>
    </lineage>
</organism>
<reference evidence="3 4" key="1">
    <citation type="submission" date="2014-09" db="EMBL/GenBank/DDBJ databases">
        <title>Sporocytophaga myxococcoides PG-01 genome sequencing.</title>
        <authorList>
            <person name="Liu L."/>
            <person name="Gao P.J."/>
            <person name="Chen G.J."/>
            <person name="Wang L.S."/>
        </authorList>
    </citation>
    <scope>NUCLEOTIDE SEQUENCE [LARGE SCALE GENOMIC DNA]</scope>
    <source>
        <strain evidence="3 4">PG-01</strain>
    </source>
</reference>
<dbReference type="InterPro" id="IPR036938">
    <property type="entry name" value="PAP2/HPO_sf"/>
</dbReference>
<keyword evidence="1" id="KW-1133">Transmembrane helix</keyword>
<keyword evidence="1" id="KW-0472">Membrane</keyword>
<protein>
    <submittedName>
        <fullName evidence="3">Phosphoesterase</fullName>
    </submittedName>
</protein>
<dbReference type="InterPro" id="IPR000326">
    <property type="entry name" value="PAP2/HPO"/>
</dbReference>
<dbReference type="Proteomes" id="UP000030185">
    <property type="component" value="Unassembled WGS sequence"/>
</dbReference>
<dbReference type="STRING" id="153721.MYP_4015"/>
<name>A0A098LIM1_9BACT</name>
<keyword evidence="1" id="KW-0812">Transmembrane</keyword>
<dbReference type="Pfam" id="PF01569">
    <property type="entry name" value="PAP2"/>
    <property type="match status" value="1"/>
</dbReference>
<evidence type="ECO:0000313" key="3">
    <source>
        <dbReference type="EMBL" id="GAL86785.1"/>
    </source>
</evidence>
<dbReference type="SMART" id="SM00014">
    <property type="entry name" value="acidPPc"/>
    <property type="match status" value="1"/>
</dbReference>
<dbReference type="SUPFAM" id="SSF48317">
    <property type="entry name" value="Acid phosphatase/Vanadium-dependent haloperoxidase"/>
    <property type="match status" value="1"/>
</dbReference>
<feature type="domain" description="Phosphatidic acid phosphatase type 2/haloperoxidase" evidence="2">
    <location>
        <begin position="88"/>
        <end position="186"/>
    </location>
</feature>
<comment type="caution">
    <text evidence="3">The sequence shown here is derived from an EMBL/GenBank/DDBJ whole genome shotgun (WGS) entry which is preliminary data.</text>
</comment>
<evidence type="ECO:0000256" key="1">
    <source>
        <dbReference type="SAM" id="Phobius"/>
    </source>
</evidence>
<accession>A0A098LIM1</accession>
<dbReference type="EMBL" id="BBLT01000009">
    <property type="protein sequence ID" value="GAL86785.1"/>
    <property type="molecule type" value="Genomic_DNA"/>
</dbReference>
<evidence type="ECO:0000259" key="2">
    <source>
        <dbReference type="SMART" id="SM00014"/>
    </source>
</evidence>
<dbReference type="eggNOG" id="COG0671">
    <property type="taxonomic scope" value="Bacteria"/>
</dbReference>
<proteinExistence type="predicted"/>
<sequence>MKKKKWYQRNSVKYFAAPAILVGYGVSVSGKHGFYSSIDTKKDIHHLFPDFSTDADDYIKYVPYGQYVLLKLLGTSSQHDFLNVALLIIKSNIIASAMVFPLKNIVGRERPDRSDFMSFPSGHTADAFVAAAILHQEFKDVSPWIGVSGYVVAASVGVCRMLNNKHWQSDVLAGAGIGILSVHLAYLTHLNRFHLPKKLTISPIVNFHAKGIGIKYSF</sequence>